<protein>
    <submittedName>
        <fullName evidence="1">Uncharacterized protein</fullName>
    </submittedName>
</protein>
<sequence length="139" mass="15946">MISRLLFEVTEQAVLDTSEGSSHDEDKEDHFFKEFRTHSQRAPSLSTSPTRWGKSLRVGVQRSRGTSCWSRQCFLPFPCRLGGCVGYRKWWPTSRLFDPEKIFPKLVVDLYGKDKIGTFTAEWQTSGSALLTIPIHHLL</sequence>
<name>A0A8J4XS37_CHIOP</name>
<accession>A0A8J4XS37</accession>
<comment type="caution">
    <text evidence="1">The sequence shown here is derived from an EMBL/GenBank/DDBJ whole genome shotgun (WGS) entry which is preliminary data.</text>
</comment>
<dbReference type="EMBL" id="JACEEZ010021770">
    <property type="protein sequence ID" value="KAG0713083.1"/>
    <property type="molecule type" value="Genomic_DNA"/>
</dbReference>
<dbReference type="Proteomes" id="UP000770661">
    <property type="component" value="Unassembled WGS sequence"/>
</dbReference>
<dbReference type="AlphaFoldDB" id="A0A8J4XS37"/>
<reference evidence="1" key="1">
    <citation type="submission" date="2020-07" db="EMBL/GenBank/DDBJ databases">
        <title>The High-quality genome of the commercially important snow crab, Chionoecetes opilio.</title>
        <authorList>
            <person name="Jeong J.-H."/>
            <person name="Ryu S."/>
        </authorList>
    </citation>
    <scope>NUCLEOTIDE SEQUENCE</scope>
    <source>
        <strain evidence="1">MADBK_172401_WGS</strain>
        <tissue evidence="1">Digestive gland</tissue>
    </source>
</reference>
<gene>
    <name evidence="1" type="ORF">GWK47_017001</name>
</gene>
<proteinExistence type="predicted"/>
<keyword evidence="2" id="KW-1185">Reference proteome</keyword>
<evidence type="ECO:0000313" key="2">
    <source>
        <dbReference type="Proteomes" id="UP000770661"/>
    </source>
</evidence>
<evidence type="ECO:0000313" key="1">
    <source>
        <dbReference type="EMBL" id="KAG0713083.1"/>
    </source>
</evidence>
<organism evidence="1 2">
    <name type="scientific">Chionoecetes opilio</name>
    <name type="common">Atlantic snow crab</name>
    <name type="synonym">Cancer opilio</name>
    <dbReference type="NCBI Taxonomy" id="41210"/>
    <lineage>
        <taxon>Eukaryota</taxon>
        <taxon>Metazoa</taxon>
        <taxon>Ecdysozoa</taxon>
        <taxon>Arthropoda</taxon>
        <taxon>Crustacea</taxon>
        <taxon>Multicrustacea</taxon>
        <taxon>Malacostraca</taxon>
        <taxon>Eumalacostraca</taxon>
        <taxon>Eucarida</taxon>
        <taxon>Decapoda</taxon>
        <taxon>Pleocyemata</taxon>
        <taxon>Brachyura</taxon>
        <taxon>Eubrachyura</taxon>
        <taxon>Majoidea</taxon>
        <taxon>Majidae</taxon>
        <taxon>Chionoecetes</taxon>
    </lineage>
</organism>